<reference evidence="1" key="1">
    <citation type="submission" date="2022-05" db="EMBL/GenBank/DDBJ databases">
        <title>Schlegelella sp. nov., isolated from mangrove soil.</title>
        <authorList>
            <person name="Liu Y."/>
            <person name="Ge X."/>
            <person name="Liu W."/>
        </authorList>
    </citation>
    <scope>NUCLEOTIDE SEQUENCE</scope>
    <source>
        <strain evidence="1">S2-27</strain>
    </source>
</reference>
<protein>
    <submittedName>
        <fullName evidence="1">Glycolipid-binding domain-containing protein</fullName>
    </submittedName>
</protein>
<dbReference type="EMBL" id="JAMKFE010000005">
    <property type="protein sequence ID" value="MCM5680045.1"/>
    <property type="molecule type" value="Genomic_DNA"/>
</dbReference>
<dbReference type="InterPro" id="IPR009467">
    <property type="entry name" value="Glycolipid-bd_prot_put"/>
</dbReference>
<organism evidence="1 2">
    <name type="scientific">Caldimonas mangrovi</name>
    <dbReference type="NCBI Taxonomy" id="2944811"/>
    <lineage>
        <taxon>Bacteria</taxon>
        <taxon>Pseudomonadati</taxon>
        <taxon>Pseudomonadota</taxon>
        <taxon>Betaproteobacteria</taxon>
        <taxon>Burkholderiales</taxon>
        <taxon>Sphaerotilaceae</taxon>
        <taxon>Caldimonas</taxon>
    </lineage>
</organism>
<accession>A0ABT0YMU0</accession>
<dbReference type="Proteomes" id="UP001165541">
    <property type="component" value="Unassembled WGS sequence"/>
</dbReference>
<name>A0ABT0YMU0_9BURK</name>
<gene>
    <name evidence="1" type="ORF">M8A51_10920</name>
</gene>
<sequence>MPHAAARAICWLPSWNQDQPGVGLEHLLLSPGAADSVVLAIDEDQGPFRLTYRLGWDDAWQLRHAGLKVVTELFTHSLHLETDGAGHWRDERGPLDELEGCRDIDIWPTPFTNSFPIRREPMALGERREFRMAWIFAPDLTVQVQPQAYTRLGERRYLFENLDGSGFRAELPVDDDGIVIDYPELFQRVRLPR</sequence>
<dbReference type="SUPFAM" id="SSF159275">
    <property type="entry name" value="PA1994-like"/>
    <property type="match status" value="1"/>
</dbReference>
<keyword evidence="2" id="KW-1185">Reference proteome</keyword>
<evidence type="ECO:0000313" key="2">
    <source>
        <dbReference type="Proteomes" id="UP001165541"/>
    </source>
</evidence>
<proteinExistence type="predicted"/>
<comment type="caution">
    <text evidence="1">The sequence shown here is derived from an EMBL/GenBank/DDBJ whole genome shotgun (WGS) entry which is preliminary data.</text>
</comment>
<dbReference type="Pfam" id="PF06475">
    <property type="entry name" value="Glycolipid_bind"/>
    <property type="match status" value="1"/>
</dbReference>
<evidence type="ECO:0000313" key="1">
    <source>
        <dbReference type="EMBL" id="MCM5680045.1"/>
    </source>
</evidence>
<dbReference type="RefSeq" id="WP_251778285.1">
    <property type="nucleotide sequence ID" value="NZ_JAMKFE010000005.1"/>
</dbReference>